<keyword evidence="2" id="KW-1185">Reference proteome</keyword>
<accession>A0A0N5B5M0</accession>
<evidence type="ECO:0000256" key="1">
    <source>
        <dbReference type="SAM" id="Phobius"/>
    </source>
</evidence>
<dbReference type="WBParaSite" id="SPAL_0000136400.1">
    <property type="protein sequence ID" value="SPAL_0000136400.1"/>
    <property type="gene ID" value="SPAL_0000136400"/>
</dbReference>
<keyword evidence="1" id="KW-1133">Transmembrane helix</keyword>
<proteinExistence type="predicted"/>
<name>A0A0N5B5M0_STREA</name>
<organism evidence="2 3">
    <name type="scientific">Strongyloides papillosus</name>
    <name type="common">Intestinal threadworm</name>
    <dbReference type="NCBI Taxonomy" id="174720"/>
    <lineage>
        <taxon>Eukaryota</taxon>
        <taxon>Metazoa</taxon>
        <taxon>Ecdysozoa</taxon>
        <taxon>Nematoda</taxon>
        <taxon>Chromadorea</taxon>
        <taxon>Rhabditida</taxon>
        <taxon>Tylenchina</taxon>
        <taxon>Panagrolaimomorpha</taxon>
        <taxon>Strongyloidoidea</taxon>
        <taxon>Strongyloididae</taxon>
        <taxon>Strongyloides</taxon>
    </lineage>
</organism>
<keyword evidence="1" id="KW-0472">Membrane</keyword>
<protein>
    <submittedName>
        <fullName evidence="3">4HB_MCP_1 domain-containing protein</fullName>
    </submittedName>
</protein>
<dbReference type="Proteomes" id="UP000046392">
    <property type="component" value="Unplaced"/>
</dbReference>
<evidence type="ECO:0000313" key="3">
    <source>
        <dbReference type="WBParaSite" id="SPAL_0000136400.1"/>
    </source>
</evidence>
<evidence type="ECO:0000313" key="2">
    <source>
        <dbReference type="Proteomes" id="UP000046392"/>
    </source>
</evidence>
<keyword evidence="1" id="KW-0812">Transmembrane</keyword>
<sequence length="353" mass="40379">MDSVLSISILQRFKVFLILINVVWFLTTIIGLIVLLQPYVKLAISVKDDYKVIVDTFQNFDSIKTDTQELEKKAKDHEKILNGININKILSEKSVDEILGQLSNVVISSKTIEDFRAKKEDDFKNSIIEDINNFGTRLTTIHKPEGDIAEIYANIELVGEFDRNITLLAEDLKSILGENEAINEIIRLKDKIMSKIYPLIDMKKKYNNFFNIIFIHVVKKKDKDAKISYGSDDLENGIILMLHSCYYFDINVKDMTSSNSFADNLRDKITAQEIKSKLFDNQDVKVILKQDGESGKDIDVCPNWGKNQKGYIILFGIIIVSSIILFIAFINFSIMQCCGCHINYNIVRYCKAS</sequence>
<feature type="transmembrane region" description="Helical" evidence="1">
    <location>
        <begin position="311"/>
        <end position="334"/>
    </location>
</feature>
<reference evidence="3" key="1">
    <citation type="submission" date="2017-02" db="UniProtKB">
        <authorList>
            <consortium name="WormBaseParasite"/>
        </authorList>
    </citation>
    <scope>IDENTIFICATION</scope>
</reference>
<dbReference type="AlphaFoldDB" id="A0A0N5B5M0"/>
<feature type="transmembrane region" description="Helical" evidence="1">
    <location>
        <begin position="15"/>
        <end position="36"/>
    </location>
</feature>